<proteinExistence type="predicted"/>
<evidence type="ECO:0000256" key="1">
    <source>
        <dbReference type="SAM" id="MobiDB-lite"/>
    </source>
</evidence>
<evidence type="ECO:0000256" key="2">
    <source>
        <dbReference type="SAM" id="Phobius"/>
    </source>
</evidence>
<organism evidence="3 4">
    <name type="scientific">Aduncisulcus paluster</name>
    <dbReference type="NCBI Taxonomy" id="2918883"/>
    <lineage>
        <taxon>Eukaryota</taxon>
        <taxon>Metamonada</taxon>
        <taxon>Carpediemonas-like organisms</taxon>
        <taxon>Aduncisulcus</taxon>
    </lineage>
</organism>
<keyword evidence="4" id="KW-1185">Reference proteome</keyword>
<feature type="compositionally biased region" description="Low complexity" evidence="1">
    <location>
        <begin position="175"/>
        <end position="195"/>
    </location>
</feature>
<sequence>MTFVTELLDGEYPIDNDELWASIKEYLKPCSYCLTKISVEKDVEFTCDYCRVIEDLSPGLTQEIIENDIPEVLKLALFTFSQPKSFSSEVLEAILSCICLLFLFLDDLERPKLSARFMHDISILPFDKLSRCTILSIMSVIEHSILSAPFYSTRTALRQAKKHAIDSQQPRLSRDSSTSSLLSVSEDGSHQASHSSQSFHISPIISAITQCSSICTSLHLFHRIIGACKSLAERGYSVSSLLERVAQHTELMQDRQAKEREEASSEEETEEESDSISIDDVLDDVDGVLTLSDHDHEESREESGMEGDKDHHQRPAKAKKSAIVVSLSSLHDLFIFLEGSKLSMPAVSSMLSLCTELFKQTERRPWKGLVVGTDYLLIVSGILKFISKRMTLISPHEEESSKILKYLVSISKQSSFLKLISISPKSLSPFPPFIIDDAKQQDSISSLEPQDEEDIHPFFAISKISIENAPVDACSDVFELFKEVASLQENFLSDGKKTLTEEFYSIYNNFIQFTEEFRSALDVEQKEECLDASLAALKVLSISCDSAVHNVFKIVLQLNVLDISSYSELFKIILIIEEEFSDVLWLKESFVTLLRGFCAICQDIDFTLLKANSPCSDIKDVKKDGKDSSSPQVMVNLEESKLISSTFSTLSSLSESFVKDTLKMSTGNVNIQMLSDVITIVDIFCPLFSDSPLVTFLNRIKFPYYLARCALTDEFKAICVSDAEMIRVIDMLSQNEDSLAQLRHGKASTFLYSLSLKHVALLSSSDLLVGTEEEEGDILPRQEIVLRRLGLLLRLVKTRSRMMYGNAGPCMMFSVIFLFIAIVGVVIALLCMSDFNISDLNLF</sequence>
<gene>
    <name evidence="3" type="ORF">ADUPG1_000884</name>
</gene>
<keyword evidence="2" id="KW-1133">Transmembrane helix</keyword>
<name>A0ABQ5K8D2_9EUKA</name>
<feature type="region of interest" description="Disordered" evidence="1">
    <location>
        <begin position="163"/>
        <end position="195"/>
    </location>
</feature>
<accession>A0ABQ5K8D2</accession>
<feature type="compositionally biased region" description="Acidic residues" evidence="1">
    <location>
        <begin position="264"/>
        <end position="274"/>
    </location>
</feature>
<comment type="caution">
    <text evidence="3">The sequence shown here is derived from an EMBL/GenBank/DDBJ whole genome shotgun (WGS) entry which is preliminary data.</text>
</comment>
<feature type="region of interest" description="Disordered" evidence="1">
    <location>
        <begin position="292"/>
        <end position="316"/>
    </location>
</feature>
<reference evidence="3" key="1">
    <citation type="submission" date="2022-03" db="EMBL/GenBank/DDBJ databases">
        <title>Draft genome sequence of Aduncisulcus paluster, a free-living microaerophilic Fornicata.</title>
        <authorList>
            <person name="Yuyama I."/>
            <person name="Kume K."/>
            <person name="Tamura T."/>
            <person name="Inagaki Y."/>
            <person name="Hashimoto T."/>
        </authorList>
    </citation>
    <scope>NUCLEOTIDE SEQUENCE</scope>
    <source>
        <strain evidence="3">NY0171</strain>
    </source>
</reference>
<dbReference type="Proteomes" id="UP001057375">
    <property type="component" value="Unassembled WGS sequence"/>
</dbReference>
<feature type="region of interest" description="Disordered" evidence="1">
    <location>
        <begin position="252"/>
        <end position="277"/>
    </location>
</feature>
<dbReference type="EMBL" id="BQXS01000487">
    <property type="protein sequence ID" value="GKT28818.1"/>
    <property type="molecule type" value="Genomic_DNA"/>
</dbReference>
<keyword evidence="2" id="KW-0472">Membrane</keyword>
<keyword evidence="2" id="KW-0812">Transmembrane</keyword>
<evidence type="ECO:0000313" key="3">
    <source>
        <dbReference type="EMBL" id="GKT28818.1"/>
    </source>
</evidence>
<protein>
    <submittedName>
        <fullName evidence="3">Uncharacterized protein</fullName>
    </submittedName>
</protein>
<feature type="compositionally biased region" description="Basic and acidic residues" evidence="1">
    <location>
        <begin position="292"/>
        <end position="313"/>
    </location>
</feature>
<evidence type="ECO:0000313" key="4">
    <source>
        <dbReference type="Proteomes" id="UP001057375"/>
    </source>
</evidence>
<feature type="transmembrane region" description="Helical" evidence="2">
    <location>
        <begin position="811"/>
        <end position="832"/>
    </location>
</feature>
<feature type="compositionally biased region" description="Basic and acidic residues" evidence="1">
    <location>
        <begin position="252"/>
        <end position="263"/>
    </location>
</feature>